<evidence type="ECO:0000313" key="2">
    <source>
        <dbReference type="EMBL" id="GIX63623.1"/>
    </source>
</evidence>
<dbReference type="GeneID" id="94195104"/>
<keyword evidence="2" id="KW-0378">Hydrolase</keyword>
<dbReference type="GO" id="GO:0004180">
    <property type="term" value="F:carboxypeptidase activity"/>
    <property type="evidence" value="ECO:0007669"/>
    <property type="project" value="UniProtKB-KW"/>
</dbReference>
<dbReference type="EMBL" id="BPLF01000002">
    <property type="protein sequence ID" value="GIX63623.1"/>
    <property type="molecule type" value="Genomic_DNA"/>
</dbReference>
<name>A0AAV4LUI8_BABCB</name>
<evidence type="ECO:0000313" key="3">
    <source>
        <dbReference type="Proteomes" id="UP001497744"/>
    </source>
</evidence>
<comment type="caution">
    <text evidence="2">The sequence shown here is derived from an EMBL/GenBank/DDBJ whole genome shotgun (WGS) entry which is preliminary data.</text>
</comment>
<sequence length="208" mass="22626">MSRRVCDKIELPGRRVAYFFVVQAIAEVGEQGAEEHDHQSAGEVQQQVGAEQLGHLDENARVVQLGPQHADRQGAADHEHRGVRNHAQTLDDVVVFLQGAAVEGNEPVGLDEDAVAHHAEGPREVHGVLGEEVEEVADGNHGDALRDVVLSEEADPHGDDCADDDAHDRAQEQQLGEDQAVVPKGVRLADQQQVEELEEQHGRTVVDQ</sequence>
<feature type="region of interest" description="Disordered" evidence="1">
    <location>
        <begin position="154"/>
        <end position="184"/>
    </location>
</feature>
<protein>
    <submittedName>
        <fullName evidence="2">Cytosolic carboxypeptidase 1 isoform X1</fullName>
    </submittedName>
</protein>
<keyword evidence="2" id="KW-0645">Protease</keyword>
<reference evidence="2 3" key="1">
    <citation type="submission" date="2021-06" db="EMBL/GenBank/DDBJ databases">
        <title>Genome sequence of Babesia caballi.</title>
        <authorList>
            <person name="Yamagishi J."/>
            <person name="Kidaka T."/>
            <person name="Ochi A."/>
        </authorList>
    </citation>
    <scope>NUCLEOTIDE SEQUENCE [LARGE SCALE GENOMIC DNA]</scope>
    <source>
        <strain evidence="2">USDA-D6B2</strain>
    </source>
</reference>
<dbReference type="RefSeq" id="XP_067715692.1">
    <property type="nucleotide sequence ID" value="XM_067859591.1"/>
</dbReference>
<feature type="compositionally biased region" description="Basic and acidic residues" evidence="1">
    <location>
        <begin position="154"/>
        <end position="171"/>
    </location>
</feature>
<organism evidence="2 3">
    <name type="scientific">Babesia caballi</name>
    <dbReference type="NCBI Taxonomy" id="5871"/>
    <lineage>
        <taxon>Eukaryota</taxon>
        <taxon>Sar</taxon>
        <taxon>Alveolata</taxon>
        <taxon>Apicomplexa</taxon>
        <taxon>Aconoidasida</taxon>
        <taxon>Piroplasmida</taxon>
        <taxon>Babesiidae</taxon>
        <taxon>Babesia</taxon>
    </lineage>
</organism>
<evidence type="ECO:0000256" key="1">
    <source>
        <dbReference type="SAM" id="MobiDB-lite"/>
    </source>
</evidence>
<keyword evidence="3" id="KW-1185">Reference proteome</keyword>
<keyword evidence="2" id="KW-0121">Carboxypeptidase</keyword>
<dbReference type="AlphaFoldDB" id="A0AAV4LUI8"/>
<accession>A0AAV4LUI8</accession>
<gene>
    <name evidence="2" type="ORF">BcabD6B2_30580</name>
</gene>
<dbReference type="Proteomes" id="UP001497744">
    <property type="component" value="Unassembled WGS sequence"/>
</dbReference>
<proteinExistence type="predicted"/>